<evidence type="ECO:0000256" key="1">
    <source>
        <dbReference type="SAM" id="Coils"/>
    </source>
</evidence>
<comment type="caution">
    <text evidence="3">The sequence shown here is derived from an EMBL/GenBank/DDBJ whole genome shotgun (WGS) entry which is preliminary data.</text>
</comment>
<sequence length="970" mass="110930">MPPPPHQQTKLPKSSRRQSHSQTPISPDPKCRALHKDGADCLQNTSGFSDYCPSHNKERKELRKLYKQAEKQYDAIEINEGGLYEESKIEGKLAAGNEALKLRDQVNRRFYSFSADNSGHNQWILKLQNEIQNLEERLLAGPTGLTPLPPTEQKLQNEIQDLERRLSAEAIELTSPLPTEQNDETITSVQDQTIAFRPPLNPAQRISGLFYFELPIRSPSELKASVERVYEVAPSLNDSTSALSHKAHDELIKPSSPRDTILQFLFREVLLHRGNREELSRAIKTPNINDFIYGCEGVYHRSYLGIFDRFQDHLVLARHFEIPVFHCLRDAICDYISNTHPPPPSSPAPPSLTILGAKVIPEGTPRRMDIAGWDCLWTNFKREVQWTHQDIFAIQFEDLVTVKALTALKRYEYWDFDWDYLYSDPDDDICNSTPYPWNPDTSKIYRAALLQGFIPIEGKAHHKSLDTFYDHKGVPTARVVRELEKRGYLVGMMSKTDSNLKLATELKRRIGRLVVLLFDLEKEPTVPILSPTSDPIPWIERQRLWNQENGTYSHWVTNVDAKAVLANNKHPIKTRSLAKDCYVIIIIEREKWQAMHTDILKIVTETLSELNGNRSHDQIIRWAIQKYIPIHEQTEYLRKFFLREESSEYMPPGTRYIGNRVRSWNTTESFRDSLDYKTLGYTLGPRPGALSVPTYLPQITGHPGSQFVSDILADLEAHNIITPILDFGESDTFPIVVPGTDGLDDLYFRYTYEMFPEYQKEVLARSSNLGPRKNLFQFAKAHMESRGGVFGKGRINFPYCAWPLPISTVSGLDSLNFQTREGHIYKWNFLPFDLPGTSLLWQQFIDREINDKLPHICIVDTTVLVCAESWTSIDTSIKALLDIGKKHNLSFSIPSPALWTPLIRLLELDSLWEGVRPALEDTIFMGTKGFLVDEIGEDGAVLLKADVYSEVDLEYNGELESSDAPSEMGW</sequence>
<keyword evidence="1" id="KW-0175">Coiled coil</keyword>
<evidence type="ECO:0000256" key="2">
    <source>
        <dbReference type="SAM" id="MobiDB-lite"/>
    </source>
</evidence>
<protein>
    <submittedName>
        <fullName evidence="3">Uncharacterized protein</fullName>
    </submittedName>
</protein>
<evidence type="ECO:0000313" key="4">
    <source>
        <dbReference type="Proteomes" id="UP001307849"/>
    </source>
</evidence>
<name>A0AAN8NP38_9PEZI</name>
<reference evidence="3 4" key="1">
    <citation type="submission" date="2019-10" db="EMBL/GenBank/DDBJ databases">
        <authorList>
            <person name="Palmer J.M."/>
        </authorList>
    </citation>
    <scope>NUCLEOTIDE SEQUENCE [LARGE SCALE GENOMIC DNA]</scope>
    <source>
        <strain evidence="3 4">TWF506</strain>
    </source>
</reference>
<dbReference type="AlphaFoldDB" id="A0AAN8NP38"/>
<evidence type="ECO:0000313" key="3">
    <source>
        <dbReference type="EMBL" id="KAK6514418.1"/>
    </source>
</evidence>
<dbReference type="EMBL" id="JAVHJM010000005">
    <property type="protein sequence ID" value="KAK6514418.1"/>
    <property type="molecule type" value="Genomic_DNA"/>
</dbReference>
<keyword evidence="4" id="KW-1185">Reference proteome</keyword>
<proteinExistence type="predicted"/>
<dbReference type="Proteomes" id="UP001307849">
    <property type="component" value="Unassembled WGS sequence"/>
</dbReference>
<feature type="region of interest" description="Disordered" evidence="2">
    <location>
        <begin position="1"/>
        <end position="32"/>
    </location>
</feature>
<accession>A0AAN8NP38</accession>
<gene>
    <name evidence="3" type="ORF">TWF506_008811</name>
</gene>
<feature type="coiled-coil region" evidence="1">
    <location>
        <begin position="52"/>
        <end position="79"/>
    </location>
</feature>
<organism evidence="3 4">
    <name type="scientific">Arthrobotrys conoides</name>
    <dbReference type="NCBI Taxonomy" id="74498"/>
    <lineage>
        <taxon>Eukaryota</taxon>
        <taxon>Fungi</taxon>
        <taxon>Dikarya</taxon>
        <taxon>Ascomycota</taxon>
        <taxon>Pezizomycotina</taxon>
        <taxon>Orbiliomycetes</taxon>
        <taxon>Orbiliales</taxon>
        <taxon>Orbiliaceae</taxon>
        <taxon>Arthrobotrys</taxon>
    </lineage>
</organism>